<dbReference type="AlphaFoldDB" id="A0A2X0R451"/>
<dbReference type="Proteomes" id="UP000270190">
    <property type="component" value="Unassembled WGS sequence"/>
</dbReference>
<name>A0A2X0R451_BROTH</name>
<sequence length="58" mass="6872">MTDLYAQALQRKKEKSGIDYAKLYSGTFEEKKIEKLKQENIRKKQKIATWCAEDDFNV</sequence>
<protein>
    <submittedName>
        <fullName evidence="1">Uncharacterized protein</fullName>
    </submittedName>
</protein>
<reference evidence="2" key="1">
    <citation type="submission" date="2018-04" db="EMBL/GenBank/DDBJ databases">
        <authorList>
            <person name="Illikoud N."/>
        </authorList>
    </citation>
    <scope>NUCLEOTIDE SEQUENCE [LARGE SCALE GENOMIC DNA]</scope>
</reference>
<evidence type="ECO:0000313" key="2">
    <source>
        <dbReference type="Proteomes" id="UP000270190"/>
    </source>
</evidence>
<evidence type="ECO:0000313" key="1">
    <source>
        <dbReference type="EMBL" id="SPP28860.1"/>
    </source>
</evidence>
<dbReference type="EMBL" id="OUNC01000023">
    <property type="protein sequence ID" value="SPP28860.1"/>
    <property type="molecule type" value="Genomic_DNA"/>
</dbReference>
<organism evidence="1 2">
    <name type="scientific">Brochothrix thermosphacta</name>
    <name type="common">Microbacterium thermosphactum</name>
    <dbReference type="NCBI Taxonomy" id="2756"/>
    <lineage>
        <taxon>Bacteria</taxon>
        <taxon>Bacillati</taxon>
        <taxon>Bacillota</taxon>
        <taxon>Bacilli</taxon>
        <taxon>Bacillales</taxon>
        <taxon>Listeriaceae</taxon>
        <taxon>Brochothrix</taxon>
    </lineage>
</organism>
<gene>
    <name evidence="1" type="ORF">BTBSAS_30178</name>
</gene>
<dbReference type="RefSeq" id="WP_183117386.1">
    <property type="nucleotide sequence ID" value="NZ_OUNC01000023.1"/>
</dbReference>
<proteinExistence type="predicted"/>
<accession>A0A2X0R451</accession>